<proteinExistence type="predicted"/>
<feature type="chain" id="PRO_5042971783" description="Receptor ligand binding region domain-containing protein" evidence="1">
    <location>
        <begin position="21"/>
        <end position="134"/>
    </location>
</feature>
<evidence type="ECO:0000313" key="2">
    <source>
        <dbReference type="EMBL" id="KAK6179970.1"/>
    </source>
</evidence>
<evidence type="ECO:0000256" key="1">
    <source>
        <dbReference type="SAM" id="SignalP"/>
    </source>
</evidence>
<accession>A0AAN8Q037</accession>
<dbReference type="EMBL" id="JAZGQO010000008">
    <property type="protein sequence ID" value="KAK6179970.1"/>
    <property type="molecule type" value="Genomic_DNA"/>
</dbReference>
<protein>
    <recommendedName>
        <fullName evidence="4">Receptor ligand binding region domain-containing protein</fullName>
    </recommendedName>
</protein>
<evidence type="ECO:0008006" key="4">
    <source>
        <dbReference type="Google" id="ProtNLM"/>
    </source>
</evidence>
<keyword evidence="3" id="KW-1185">Reference proteome</keyword>
<dbReference type="Proteomes" id="UP001347796">
    <property type="component" value="Unassembled WGS sequence"/>
</dbReference>
<sequence>MCRLIVDVVLVITCVCQVTCRHPVVNIGAVFADAEYEQFQRTFYAAISDFNNSSERLKMYGKAMVAQGDFYDTVTSMCSMLESRSFHLLIVFGNTTTVHSVNVMAQYLDIPVIGYSRQADDEYFQVSPNSLTFC</sequence>
<gene>
    <name evidence="2" type="ORF">SNE40_012208</name>
</gene>
<name>A0AAN8Q037_PATCE</name>
<dbReference type="Gene3D" id="3.40.50.2300">
    <property type="match status" value="1"/>
</dbReference>
<dbReference type="AlphaFoldDB" id="A0AAN8Q037"/>
<keyword evidence="1" id="KW-0732">Signal</keyword>
<reference evidence="2 3" key="1">
    <citation type="submission" date="2024-01" db="EMBL/GenBank/DDBJ databases">
        <title>The genome of the rayed Mediterranean limpet Patella caerulea (Linnaeus, 1758).</title>
        <authorList>
            <person name="Anh-Thu Weber A."/>
            <person name="Halstead-Nussloch G."/>
        </authorList>
    </citation>
    <scope>NUCLEOTIDE SEQUENCE [LARGE SCALE GENOMIC DNA]</scope>
    <source>
        <strain evidence="2">AATW-2023a</strain>
        <tissue evidence="2">Whole specimen</tissue>
    </source>
</reference>
<comment type="caution">
    <text evidence="2">The sequence shown here is derived from an EMBL/GenBank/DDBJ whole genome shotgun (WGS) entry which is preliminary data.</text>
</comment>
<feature type="signal peptide" evidence="1">
    <location>
        <begin position="1"/>
        <end position="20"/>
    </location>
</feature>
<organism evidence="2 3">
    <name type="scientific">Patella caerulea</name>
    <name type="common">Rayed Mediterranean limpet</name>
    <dbReference type="NCBI Taxonomy" id="87958"/>
    <lineage>
        <taxon>Eukaryota</taxon>
        <taxon>Metazoa</taxon>
        <taxon>Spiralia</taxon>
        <taxon>Lophotrochozoa</taxon>
        <taxon>Mollusca</taxon>
        <taxon>Gastropoda</taxon>
        <taxon>Patellogastropoda</taxon>
        <taxon>Patelloidea</taxon>
        <taxon>Patellidae</taxon>
        <taxon>Patella</taxon>
    </lineage>
</organism>
<evidence type="ECO:0000313" key="3">
    <source>
        <dbReference type="Proteomes" id="UP001347796"/>
    </source>
</evidence>